<sequence>MIVRDCSSFGLPGCIRISCGTEAETRRAVETLNDVLAELEAAEV</sequence>
<evidence type="ECO:0000313" key="2">
    <source>
        <dbReference type="Proteomes" id="UP000050535"/>
    </source>
</evidence>
<gene>
    <name evidence="1" type="ORF">SY89_02193</name>
</gene>
<proteinExistence type="predicted"/>
<dbReference type="GO" id="GO:0008483">
    <property type="term" value="F:transaminase activity"/>
    <property type="evidence" value="ECO:0007669"/>
    <property type="project" value="UniProtKB-KW"/>
</dbReference>
<name>A0A0P7HWK4_9EURY</name>
<dbReference type="InterPro" id="IPR015424">
    <property type="entry name" value="PyrdxlP-dep_Trfase"/>
</dbReference>
<dbReference type="SUPFAM" id="SSF53383">
    <property type="entry name" value="PLP-dependent transferases"/>
    <property type="match status" value="1"/>
</dbReference>
<dbReference type="EMBL" id="LGUC01000001">
    <property type="protein sequence ID" value="KPN31446.1"/>
    <property type="molecule type" value="Genomic_DNA"/>
</dbReference>
<accession>A0A0P7HWK4</accession>
<keyword evidence="2" id="KW-1185">Reference proteome</keyword>
<dbReference type="STRING" id="699431.SY89_02193"/>
<dbReference type="AlphaFoldDB" id="A0A0P7HWK4"/>
<keyword evidence="1" id="KW-0032">Aminotransferase</keyword>
<dbReference type="InterPro" id="IPR015422">
    <property type="entry name" value="PyrdxlP-dep_Trfase_small"/>
</dbReference>
<organism evidence="1 2">
    <name type="scientific">Halolamina pelagica</name>
    <dbReference type="NCBI Taxonomy" id="699431"/>
    <lineage>
        <taxon>Archaea</taxon>
        <taxon>Methanobacteriati</taxon>
        <taxon>Methanobacteriota</taxon>
        <taxon>Stenosarchaea group</taxon>
        <taxon>Halobacteria</taxon>
        <taxon>Halobacteriales</taxon>
        <taxon>Haloferacaceae</taxon>
    </lineage>
</organism>
<dbReference type="Gene3D" id="3.90.1150.10">
    <property type="entry name" value="Aspartate Aminotransferase, domain 1"/>
    <property type="match status" value="1"/>
</dbReference>
<keyword evidence="1" id="KW-0808">Transferase</keyword>
<reference evidence="2" key="1">
    <citation type="submission" date="2013-11" db="EMBL/GenBank/DDBJ databases">
        <authorList>
            <person name="Hoang H.T."/>
            <person name="Killian M.L."/>
            <person name="Madson D.M."/>
            <person name="Arruda P.H.E."/>
            <person name="Sun D."/>
            <person name="Schwartz K.J."/>
            <person name="Yoon K."/>
        </authorList>
    </citation>
    <scope>NUCLEOTIDE SEQUENCE [LARGE SCALE GENOMIC DNA]</scope>
    <source>
        <strain evidence="2">CDK2</strain>
    </source>
</reference>
<dbReference type="PATRIC" id="fig|699431.3.peg.2253"/>
<protein>
    <submittedName>
        <fullName evidence="1">Histidinol-phosphate aminotransferase</fullName>
    </submittedName>
</protein>
<evidence type="ECO:0000313" key="1">
    <source>
        <dbReference type="EMBL" id="KPN31446.1"/>
    </source>
</evidence>
<comment type="caution">
    <text evidence="1">The sequence shown here is derived from an EMBL/GenBank/DDBJ whole genome shotgun (WGS) entry which is preliminary data.</text>
</comment>
<dbReference type="Proteomes" id="UP000050535">
    <property type="component" value="Unassembled WGS sequence"/>
</dbReference>